<dbReference type="GO" id="GO:0006606">
    <property type="term" value="P:protein import into nucleus"/>
    <property type="evidence" value="ECO:0007669"/>
    <property type="project" value="InterPro"/>
</dbReference>
<dbReference type="GO" id="GO:0005737">
    <property type="term" value="C:cytoplasm"/>
    <property type="evidence" value="ECO:0007669"/>
    <property type="project" value="UniProtKB-SubCell"/>
</dbReference>
<dbReference type="SUPFAM" id="SSF48371">
    <property type="entry name" value="ARM repeat"/>
    <property type="match status" value="1"/>
</dbReference>
<protein>
    <submittedName>
        <fullName evidence="7">Importin subunit beta-1</fullName>
    </submittedName>
</protein>
<dbReference type="PANTHER" id="PTHR10527">
    <property type="entry name" value="IMPORTIN BETA"/>
    <property type="match status" value="1"/>
</dbReference>
<dbReference type="Pfam" id="PF03810">
    <property type="entry name" value="IBN_N"/>
    <property type="match status" value="1"/>
</dbReference>
<dbReference type="InterPro" id="IPR011989">
    <property type="entry name" value="ARM-like"/>
</dbReference>
<gene>
    <name evidence="7" type="ORF">M0811_04420</name>
</gene>
<keyword evidence="8" id="KW-1185">Reference proteome</keyword>
<evidence type="ECO:0000256" key="1">
    <source>
        <dbReference type="ARBA" id="ARBA00004496"/>
    </source>
</evidence>
<dbReference type="InterPro" id="IPR016024">
    <property type="entry name" value="ARM-type_fold"/>
</dbReference>
<evidence type="ECO:0000256" key="4">
    <source>
        <dbReference type="ARBA" id="ARBA00022737"/>
    </source>
</evidence>
<dbReference type="InterPro" id="IPR058584">
    <property type="entry name" value="IMB1_TNPO1-like_TPR"/>
</dbReference>
<dbReference type="Proteomes" id="UP001149090">
    <property type="component" value="Unassembled WGS sequence"/>
</dbReference>
<evidence type="ECO:0000256" key="3">
    <source>
        <dbReference type="ARBA" id="ARBA00022490"/>
    </source>
</evidence>
<comment type="caution">
    <text evidence="7">The sequence shown here is derived from an EMBL/GenBank/DDBJ whole genome shotgun (WGS) entry which is preliminary data.</text>
</comment>
<evidence type="ECO:0000313" key="8">
    <source>
        <dbReference type="Proteomes" id="UP001149090"/>
    </source>
</evidence>
<name>A0A9Q0LVP6_ANAIG</name>
<dbReference type="InterPro" id="IPR040122">
    <property type="entry name" value="Importin_beta"/>
</dbReference>
<dbReference type="Pfam" id="PF25574">
    <property type="entry name" value="TPR_IMB1"/>
    <property type="match status" value="1"/>
</dbReference>
<dbReference type="OrthoDB" id="10263328at2759"/>
<evidence type="ECO:0000256" key="2">
    <source>
        <dbReference type="ARBA" id="ARBA00022448"/>
    </source>
</evidence>
<dbReference type="EMBL" id="JAPDFW010000033">
    <property type="protein sequence ID" value="KAJ5079399.1"/>
    <property type="molecule type" value="Genomic_DNA"/>
</dbReference>
<dbReference type="GO" id="GO:0031267">
    <property type="term" value="F:small GTPase binding"/>
    <property type="evidence" value="ECO:0007669"/>
    <property type="project" value="InterPro"/>
</dbReference>
<evidence type="ECO:0000313" key="7">
    <source>
        <dbReference type="EMBL" id="KAJ5079399.1"/>
    </source>
</evidence>
<keyword evidence="4" id="KW-0677">Repeat</keyword>
<dbReference type="PROSITE" id="PS50166">
    <property type="entry name" value="IMPORTIN_B_NT"/>
    <property type="match status" value="1"/>
</dbReference>
<keyword evidence="2" id="KW-0813">Transport</keyword>
<organism evidence="7 8">
    <name type="scientific">Anaeramoeba ignava</name>
    <name type="common">Anaerobic marine amoeba</name>
    <dbReference type="NCBI Taxonomy" id="1746090"/>
    <lineage>
        <taxon>Eukaryota</taxon>
        <taxon>Metamonada</taxon>
        <taxon>Anaeramoebidae</taxon>
        <taxon>Anaeramoeba</taxon>
    </lineage>
</organism>
<reference evidence="7" key="1">
    <citation type="submission" date="2022-10" db="EMBL/GenBank/DDBJ databases">
        <title>Novel sulphate-reducing endosymbionts in the free-living metamonad Anaeramoeba.</title>
        <authorList>
            <person name="Jerlstrom-Hultqvist J."/>
            <person name="Cepicka I."/>
            <person name="Gallot-Lavallee L."/>
            <person name="Salas-Leiva D."/>
            <person name="Curtis B.A."/>
            <person name="Zahonova K."/>
            <person name="Pipaliya S."/>
            <person name="Dacks J."/>
            <person name="Roger A.J."/>
        </authorList>
    </citation>
    <scope>NUCLEOTIDE SEQUENCE</scope>
    <source>
        <strain evidence="7">BMAN</strain>
    </source>
</reference>
<evidence type="ECO:0000259" key="6">
    <source>
        <dbReference type="PROSITE" id="PS50166"/>
    </source>
</evidence>
<dbReference type="AlphaFoldDB" id="A0A9Q0LVP6"/>
<comment type="subcellular location">
    <subcellularLocation>
        <location evidence="1">Cytoplasm</location>
    </subcellularLocation>
</comment>
<dbReference type="OMA" id="QQYQERW"/>
<sequence>MQEEFTQILLNAQNINLQIRQEAEQKIQNARDSNPVLLTEMLVKELNDEEKPIKSRHLAGIVLKNMLISKNKRQREILANEWISYDENHRTNIKTLLYKSFNSESHIIRNTAAMVLSEIALIEIPKNCWGTSGISDMLNNIEKTTNPDLKETLLTFLSYIFEDIPFENIESQISDSLRIICQELENQNESIKKSAIKAFIHLISLSEKKLTNIDDINFIINLILQGIQDQNIEIASLFYESLIKFATVFYQYLSDSIQKIFNILISSITNPDSQLCIKAIEFWTSICEKELEIQTKLSTNSESKLVYHNFISQVASHLIPYLFENLQNEYELDENEWDPSKASVVCISSITSVIGDSVISIVSSLIETNLTSSSQKQQESAIICFGSILENTSTTKMKPVIEQGIPIFLELFNKSNQQISKWTSWTISRICQFHPESIINQINAMIETFFNGLTMGAEIAINICWCFHYLALGLGDPEKETGILSNYFQNIIENLFLASDRDDSDETNLRVVSYESIIMNVLKAPQDCLIVISKLVPLMIEKLDIINKLEVLSDSERMKQSQIQSNICGILQSSTLRLGVEISNISKQLLESLFNVLEIEESFAHQEAIMAIHSIMNQIGEFFSPNIPRFVEFLIRGLKSIYQQNLSQISVEVIGELFRDFPDYISSRSDEIINLILEILNFPEFEISTKICYFTCLADISISIQVKFEPYLDLVMEFAKRICELDFNQKNVEEIVNFYLLSKAAFEVFTGIIYGFSRVNQQSRIEKYIKQMASLIEKISTIPFEFQDVEILQSSCGLIGDIIQCFGNDMKTVFNPLLIKELIKMSLNTNDQNLIETAKWVSSIF</sequence>
<proteinExistence type="predicted"/>
<evidence type="ECO:0000256" key="5">
    <source>
        <dbReference type="ARBA" id="ARBA00022927"/>
    </source>
</evidence>
<dbReference type="InterPro" id="IPR001494">
    <property type="entry name" value="Importin-beta_N"/>
</dbReference>
<dbReference type="Gene3D" id="1.25.10.10">
    <property type="entry name" value="Leucine-rich Repeat Variant"/>
    <property type="match status" value="1"/>
</dbReference>
<accession>A0A9Q0LVP6</accession>
<keyword evidence="5" id="KW-0653">Protein transport</keyword>
<keyword evidence="3" id="KW-0963">Cytoplasm</keyword>
<feature type="domain" description="Importin N-terminal" evidence="6">
    <location>
        <begin position="23"/>
        <end position="103"/>
    </location>
</feature>